<evidence type="ECO:0000256" key="6">
    <source>
        <dbReference type="SAM" id="SignalP"/>
    </source>
</evidence>
<gene>
    <name evidence="8" type="ORF">BCR44DRAFT_171983</name>
</gene>
<dbReference type="SUPFAM" id="SSF101908">
    <property type="entry name" value="Putative isomerase YbhE"/>
    <property type="match status" value="1"/>
</dbReference>
<accession>A0A1Y2HQD4</accession>
<keyword evidence="2" id="KW-0813">Transport</keyword>
<keyword evidence="6" id="KW-0732">Signal</keyword>
<feature type="signal peptide" evidence="6">
    <location>
        <begin position="1"/>
        <end position="15"/>
    </location>
</feature>
<evidence type="ECO:0000256" key="4">
    <source>
        <dbReference type="ARBA" id="ARBA00022927"/>
    </source>
</evidence>
<keyword evidence="9" id="KW-1185">Reference proteome</keyword>
<dbReference type="InterPro" id="IPR001180">
    <property type="entry name" value="CNH_dom"/>
</dbReference>
<evidence type="ECO:0000313" key="8">
    <source>
        <dbReference type="EMBL" id="ORZ35903.1"/>
    </source>
</evidence>
<dbReference type="OrthoDB" id="5325112at2759"/>
<dbReference type="AlphaFoldDB" id="A0A1Y2HQD4"/>
<evidence type="ECO:0000256" key="2">
    <source>
        <dbReference type="ARBA" id="ARBA00022448"/>
    </source>
</evidence>
<dbReference type="GO" id="GO:0034058">
    <property type="term" value="P:endosomal vesicle fusion"/>
    <property type="evidence" value="ECO:0007669"/>
    <property type="project" value="TreeGrafter"/>
</dbReference>
<dbReference type="GO" id="GO:0016020">
    <property type="term" value="C:membrane"/>
    <property type="evidence" value="ECO:0007669"/>
    <property type="project" value="TreeGrafter"/>
</dbReference>
<protein>
    <recommendedName>
        <fullName evidence="7">CNH domain-containing protein</fullName>
    </recommendedName>
</protein>
<feature type="region of interest" description="Disordered" evidence="5">
    <location>
        <begin position="277"/>
        <end position="299"/>
    </location>
</feature>
<organism evidence="8 9">
    <name type="scientific">Catenaria anguillulae PL171</name>
    <dbReference type="NCBI Taxonomy" id="765915"/>
    <lineage>
        <taxon>Eukaryota</taxon>
        <taxon>Fungi</taxon>
        <taxon>Fungi incertae sedis</taxon>
        <taxon>Blastocladiomycota</taxon>
        <taxon>Blastocladiomycetes</taxon>
        <taxon>Blastocladiales</taxon>
        <taxon>Catenariaceae</taxon>
        <taxon>Catenaria</taxon>
    </lineage>
</organism>
<dbReference type="PANTHER" id="PTHR12894:SF27">
    <property type="entry name" value="TRANSFORMING GROWTH FACTOR-BETA RECEPTOR-ASSOCIATED PROTEIN 1"/>
    <property type="match status" value="1"/>
</dbReference>
<evidence type="ECO:0000256" key="5">
    <source>
        <dbReference type="SAM" id="MobiDB-lite"/>
    </source>
</evidence>
<comment type="subcellular location">
    <subcellularLocation>
        <location evidence="1">Cytoplasm</location>
    </subcellularLocation>
</comment>
<name>A0A1Y2HQD4_9FUNG</name>
<evidence type="ECO:0000256" key="1">
    <source>
        <dbReference type="ARBA" id="ARBA00004496"/>
    </source>
</evidence>
<keyword evidence="3" id="KW-0963">Cytoplasm</keyword>
<reference evidence="8 9" key="1">
    <citation type="submission" date="2016-07" db="EMBL/GenBank/DDBJ databases">
        <title>Pervasive Adenine N6-methylation of Active Genes in Fungi.</title>
        <authorList>
            <consortium name="DOE Joint Genome Institute"/>
            <person name="Mondo S.J."/>
            <person name="Dannebaum R.O."/>
            <person name="Kuo R.C."/>
            <person name="Labutti K."/>
            <person name="Haridas S."/>
            <person name="Kuo A."/>
            <person name="Salamov A."/>
            <person name="Ahrendt S.R."/>
            <person name="Lipzen A."/>
            <person name="Sullivan W."/>
            <person name="Andreopoulos W.B."/>
            <person name="Clum A."/>
            <person name="Lindquist E."/>
            <person name="Daum C."/>
            <person name="Ramamoorthy G.K."/>
            <person name="Gryganskyi A."/>
            <person name="Culley D."/>
            <person name="Magnuson J.K."/>
            <person name="James T.Y."/>
            <person name="O'Malley M.A."/>
            <person name="Stajich J.E."/>
            <person name="Spatafora J.W."/>
            <person name="Visel A."/>
            <person name="Grigoriev I.V."/>
        </authorList>
    </citation>
    <scope>NUCLEOTIDE SEQUENCE [LARGE SCALE GENOMIC DNA]</scope>
    <source>
        <strain evidence="8 9">PL171</strain>
    </source>
</reference>
<feature type="chain" id="PRO_5012779297" description="CNH domain-containing protein" evidence="6">
    <location>
        <begin position="16"/>
        <end position="1026"/>
    </location>
</feature>
<proteinExistence type="predicted"/>
<evidence type="ECO:0000313" key="9">
    <source>
        <dbReference type="Proteomes" id="UP000193411"/>
    </source>
</evidence>
<comment type="caution">
    <text evidence="8">The sequence shown here is derived from an EMBL/GenBank/DDBJ whole genome shotgun (WGS) entry which is preliminary data.</text>
</comment>
<dbReference type="GO" id="GO:0015031">
    <property type="term" value="P:protein transport"/>
    <property type="evidence" value="ECO:0007669"/>
    <property type="project" value="UniProtKB-KW"/>
</dbReference>
<dbReference type="PROSITE" id="PS50219">
    <property type="entry name" value="CNH"/>
    <property type="match status" value="1"/>
</dbReference>
<dbReference type="InterPro" id="IPR032914">
    <property type="entry name" value="Vam6/VPS39/TRAP1"/>
</dbReference>
<sequence length="1026" mass="109846">MFSLIPILASVSAAASTSTSTSSASLSSSQTAAARDAVTWLDSAVVGNVHRAYVGMLSGHIHVYRWDQPSSTLVFVQTYRPTTAGHIVRLCALTAGGHAQCLAVLAGTMLAFHDLSTLQPISSIRPIKAISAIATNSNPSPTSPAIHAPAASGVADSLLIARRRSIVLLGIRKSPNTGTLSATELREFPFPDGVLRMAWHGNHVYVADNSFHYKSISLHHSSSVSASTASPSADPKIYSLAAMDPSKSISADKMDEYRPHLVIVSNNEVLVVCKTSSGPKSQTLSPGSGSPSSSSAASGIILNSRGQPAKHRPSIHWPAFPLSVAIHYPFILALLPDPSGGPLRLSIHSLIHTSPTASSAAHLIQLDPIPIAAISLLSLPTPLVLDGDGAGSGSTQFQLVCRERDALYAVPCPSYISMIQGWLNAQDEVELDAIVDLAARVLHGDELRKVLAQIALRFIARCRWDDALDACKQASVDPRWIVWMDRGAEVMGGGWEAEHEVKRVQVEIGEAAGKGNLVRLSDIVSNALSKLTTSTTNPTTLASLTHTLTTSSLSFALAYLDHWRIHSTRVDPLVELARLDLMLRLASPAPAVAEQAQIVCDVVGRVPGALDPVKLELARHGYTYASTVVDMHLGRVGEVVKQWRALVEEGTGSSEVAVEQVAQVLATQVSAADAAAHVADVQWIARLQMPLALDVVRAWIPRFDARALHVFGPDVVVAYIHTMGQIDDGDVEGIVQWVVGQPAANQAWINEYQTHANTRHVSFIEYLRTREPEASVRLLLARMAWDAIGSKGGERIRGLMEQHEHKGEYVFELAVLHPDRAEAVKLLVGKVHDFKSAQRVCEHDGVGFDVIVDAYLNMPNRDAWSSYFMSVAVQNLGQLDFDKLLTVLPASWSLSHAAPLLTHELVQVTRKGRWAMMVKSLERQRNVNAKLASLSLVAPLDANAKPSLLGAVALPANCCVCGLEIADPAMPVVVRLVDADQEVAHTSGGSATKEGSMGRQQQVMHGVCASQSGASSGGVENSANTV</sequence>
<dbReference type="STRING" id="765915.A0A1Y2HQD4"/>
<evidence type="ECO:0000259" key="7">
    <source>
        <dbReference type="PROSITE" id="PS50219"/>
    </source>
</evidence>
<feature type="domain" description="CNH" evidence="7">
    <location>
        <begin position="31"/>
        <end position="379"/>
    </location>
</feature>
<dbReference type="PANTHER" id="PTHR12894">
    <property type="entry name" value="CNH DOMAIN CONTAINING"/>
    <property type="match status" value="1"/>
</dbReference>
<dbReference type="GO" id="GO:0005737">
    <property type="term" value="C:cytoplasm"/>
    <property type="evidence" value="ECO:0007669"/>
    <property type="project" value="UniProtKB-SubCell"/>
</dbReference>
<feature type="compositionally biased region" description="Low complexity" evidence="5">
    <location>
        <begin position="285"/>
        <end position="299"/>
    </location>
</feature>
<dbReference type="EMBL" id="MCFL01000020">
    <property type="protein sequence ID" value="ORZ35903.1"/>
    <property type="molecule type" value="Genomic_DNA"/>
</dbReference>
<evidence type="ECO:0000256" key="3">
    <source>
        <dbReference type="ARBA" id="ARBA00022490"/>
    </source>
</evidence>
<dbReference type="Proteomes" id="UP000193411">
    <property type="component" value="Unassembled WGS sequence"/>
</dbReference>
<dbReference type="GO" id="GO:0006914">
    <property type="term" value="P:autophagy"/>
    <property type="evidence" value="ECO:0007669"/>
    <property type="project" value="TreeGrafter"/>
</dbReference>
<keyword evidence="4" id="KW-0653">Protein transport</keyword>